<dbReference type="RefSeq" id="WP_245196960.1">
    <property type="nucleotide sequence ID" value="NZ_JAATJE010000002.1"/>
</dbReference>
<proteinExistence type="predicted"/>
<feature type="chain" id="PRO_5045342486" description="Secreted protein" evidence="1">
    <location>
        <begin position="28"/>
        <end position="132"/>
    </location>
</feature>
<comment type="caution">
    <text evidence="2">The sequence shown here is derived from an EMBL/GenBank/DDBJ whole genome shotgun (WGS) entry which is preliminary data.</text>
</comment>
<name>A0ABX0XP37_9SPHN</name>
<sequence length="132" mass="14095">MMVKSLGLAGAALVAALSVPAPVAAQAGNERVVVVFGNDPCPTNSSGDDITICVRRDENERYRIPQELREPINSPENESWASRAQAYEYVGASGTNSCSPTGAGGWTGCYQQMVRQAREERRQATGNPDPVP</sequence>
<keyword evidence="3" id="KW-1185">Reference proteome</keyword>
<protein>
    <recommendedName>
        <fullName evidence="4">Secreted protein</fullName>
    </recommendedName>
</protein>
<dbReference type="Proteomes" id="UP000734218">
    <property type="component" value="Unassembled WGS sequence"/>
</dbReference>
<feature type="signal peptide" evidence="1">
    <location>
        <begin position="1"/>
        <end position="27"/>
    </location>
</feature>
<reference evidence="2 3" key="1">
    <citation type="submission" date="2020-03" db="EMBL/GenBank/DDBJ databases">
        <title>Genomic Encyclopedia of Type Strains, Phase IV (KMG-IV): sequencing the most valuable type-strain genomes for metagenomic binning, comparative biology and taxonomic classification.</title>
        <authorList>
            <person name="Goeker M."/>
        </authorList>
    </citation>
    <scope>NUCLEOTIDE SEQUENCE [LARGE SCALE GENOMIC DNA]</scope>
    <source>
        <strain evidence="2 3">DSM 27651</strain>
    </source>
</reference>
<evidence type="ECO:0000256" key="1">
    <source>
        <dbReference type="SAM" id="SignalP"/>
    </source>
</evidence>
<organism evidence="2 3">
    <name type="scientific">Sphingomonas jejuensis</name>
    <dbReference type="NCBI Taxonomy" id="904715"/>
    <lineage>
        <taxon>Bacteria</taxon>
        <taxon>Pseudomonadati</taxon>
        <taxon>Pseudomonadota</taxon>
        <taxon>Alphaproteobacteria</taxon>
        <taxon>Sphingomonadales</taxon>
        <taxon>Sphingomonadaceae</taxon>
        <taxon>Sphingomonas</taxon>
    </lineage>
</organism>
<accession>A0ABX0XP37</accession>
<gene>
    <name evidence="2" type="ORF">GGR88_002670</name>
</gene>
<keyword evidence="1" id="KW-0732">Signal</keyword>
<evidence type="ECO:0000313" key="3">
    <source>
        <dbReference type="Proteomes" id="UP000734218"/>
    </source>
</evidence>
<evidence type="ECO:0000313" key="2">
    <source>
        <dbReference type="EMBL" id="NJC35156.1"/>
    </source>
</evidence>
<dbReference type="EMBL" id="JAATJE010000002">
    <property type="protein sequence ID" value="NJC35156.1"/>
    <property type="molecule type" value="Genomic_DNA"/>
</dbReference>
<evidence type="ECO:0008006" key="4">
    <source>
        <dbReference type="Google" id="ProtNLM"/>
    </source>
</evidence>